<dbReference type="RefSeq" id="WP_201072681.1">
    <property type="nucleotide sequence ID" value="NZ_CP067420.1"/>
</dbReference>
<sequence length="68" mass="7640">MTAPTFDTLAACDRLEAAGVHTFDTRRSDGQPDQMHGRRQAMTNTVFWWRVMPVTIMVGILIGGLSRF</sequence>
<feature type="transmembrane region" description="Helical" evidence="1">
    <location>
        <begin position="47"/>
        <end position="65"/>
    </location>
</feature>
<reference evidence="2" key="1">
    <citation type="submission" date="2021-02" db="EMBL/GenBank/DDBJ databases">
        <title>Skermanella TT6 skin isolate.</title>
        <authorList>
            <person name="Lee K."/>
            <person name="Ganzorig M."/>
        </authorList>
    </citation>
    <scope>NUCLEOTIDE SEQUENCE</scope>
    <source>
        <strain evidence="2">TT6</strain>
    </source>
</reference>
<accession>A0ABX7B2V5</accession>
<name>A0ABX7B2V5_9PROT</name>
<keyword evidence="1" id="KW-0812">Transmembrane</keyword>
<evidence type="ECO:0000313" key="2">
    <source>
        <dbReference type="EMBL" id="QQP88159.1"/>
    </source>
</evidence>
<proteinExistence type="predicted"/>
<keyword evidence="1" id="KW-1133">Transmembrane helix</keyword>
<evidence type="ECO:0000313" key="3">
    <source>
        <dbReference type="Proteomes" id="UP000595197"/>
    </source>
</evidence>
<dbReference type="Proteomes" id="UP000595197">
    <property type="component" value="Chromosome"/>
</dbReference>
<keyword evidence="1" id="KW-0472">Membrane</keyword>
<keyword evidence="3" id="KW-1185">Reference proteome</keyword>
<evidence type="ECO:0000256" key="1">
    <source>
        <dbReference type="SAM" id="Phobius"/>
    </source>
</evidence>
<dbReference type="EMBL" id="CP067420">
    <property type="protein sequence ID" value="QQP88159.1"/>
    <property type="molecule type" value="Genomic_DNA"/>
</dbReference>
<protein>
    <submittedName>
        <fullName evidence="2">Uncharacterized protein</fullName>
    </submittedName>
</protein>
<gene>
    <name evidence="2" type="ORF">IGS68_19135</name>
</gene>
<organism evidence="2 3">
    <name type="scientific">Skermanella cutis</name>
    <dbReference type="NCBI Taxonomy" id="2775420"/>
    <lineage>
        <taxon>Bacteria</taxon>
        <taxon>Pseudomonadati</taxon>
        <taxon>Pseudomonadota</taxon>
        <taxon>Alphaproteobacteria</taxon>
        <taxon>Rhodospirillales</taxon>
        <taxon>Azospirillaceae</taxon>
        <taxon>Skermanella</taxon>
    </lineage>
</organism>